<gene>
    <name evidence="1" type="ORF">BDQ94DRAFT_140763</name>
</gene>
<proteinExistence type="predicted"/>
<evidence type="ECO:0000313" key="2">
    <source>
        <dbReference type="Proteomes" id="UP000253729"/>
    </source>
</evidence>
<accession>A0A3F3Q6B0</accession>
<dbReference type="AlphaFoldDB" id="A0A3F3Q6B0"/>
<dbReference type="RefSeq" id="XP_026627725.1">
    <property type="nucleotide sequence ID" value="XM_026765690.1"/>
</dbReference>
<evidence type="ECO:0000313" key="1">
    <source>
        <dbReference type="EMBL" id="RDH34703.1"/>
    </source>
</evidence>
<name>A0A3F3Q6B0_9EURO</name>
<keyword evidence="2" id="KW-1185">Reference proteome</keyword>
<dbReference type="GeneID" id="38134046"/>
<reference evidence="1 2" key="1">
    <citation type="submission" date="2018-07" db="EMBL/GenBank/DDBJ databases">
        <title>The genomes of Aspergillus section Nigri reveals drivers in fungal speciation.</title>
        <authorList>
            <consortium name="DOE Joint Genome Institute"/>
            <person name="Vesth T.C."/>
            <person name="Nybo J."/>
            <person name="Theobald S."/>
            <person name="Brandl J."/>
            <person name="Frisvad J.C."/>
            <person name="Nielsen K.F."/>
            <person name="Lyhne E.K."/>
            <person name="Kogle M.E."/>
            <person name="Kuo A."/>
            <person name="Riley R."/>
            <person name="Clum A."/>
            <person name="Nolan M."/>
            <person name="Lipzen A."/>
            <person name="Salamov A."/>
            <person name="Henrissat B."/>
            <person name="Wiebenga A."/>
            <person name="De vries R.P."/>
            <person name="Grigoriev I.V."/>
            <person name="Mortensen U.H."/>
            <person name="Andersen M.R."/>
            <person name="Baker S.E."/>
        </authorList>
    </citation>
    <scope>NUCLEOTIDE SEQUENCE [LARGE SCALE GENOMIC DNA]</scope>
    <source>
        <strain evidence="1 2">CBS 139.54b</strain>
    </source>
</reference>
<sequence>MWKSDQPRIYFPSFIVFSSLAPFFNILELSSSMGGHSPGCWAKFCLDQFAKEIPSCVARIRRGREWMKHTHLGQ</sequence>
<dbReference type="EMBL" id="KZ852042">
    <property type="protein sequence ID" value="RDH34703.1"/>
    <property type="molecule type" value="Genomic_DNA"/>
</dbReference>
<protein>
    <submittedName>
        <fullName evidence="1">Uncharacterized protein</fullName>
    </submittedName>
</protein>
<organism evidence="1 2">
    <name type="scientific">Aspergillus welwitschiae</name>
    <dbReference type="NCBI Taxonomy" id="1341132"/>
    <lineage>
        <taxon>Eukaryota</taxon>
        <taxon>Fungi</taxon>
        <taxon>Dikarya</taxon>
        <taxon>Ascomycota</taxon>
        <taxon>Pezizomycotina</taxon>
        <taxon>Eurotiomycetes</taxon>
        <taxon>Eurotiomycetidae</taxon>
        <taxon>Eurotiales</taxon>
        <taxon>Aspergillaceae</taxon>
        <taxon>Aspergillus</taxon>
        <taxon>Aspergillus subgen. Circumdati</taxon>
    </lineage>
</organism>
<dbReference type="Proteomes" id="UP000253729">
    <property type="component" value="Unassembled WGS sequence"/>
</dbReference>